<organism evidence="3 4">
    <name type="scientific">Methanobrevibacter gottschalkii</name>
    <dbReference type="NCBI Taxonomy" id="190974"/>
    <lineage>
        <taxon>Archaea</taxon>
        <taxon>Methanobacteriati</taxon>
        <taxon>Methanobacteriota</taxon>
        <taxon>Methanomada group</taxon>
        <taxon>Methanobacteria</taxon>
        <taxon>Methanobacteriales</taxon>
        <taxon>Methanobacteriaceae</taxon>
        <taxon>Methanobrevibacter</taxon>
    </lineage>
</organism>
<feature type="domain" description="Methanogenesis regulatory protein FilR1 middle" evidence="2">
    <location>
        <begin position="130"/>
        <end position="257"/>
    </location>
</feature>
<gene>
    <name evidence="3" type="ORF">SAMN05216439_1395</name>
</gene>
<evidence type="ECO:0000313" key="3">
    <source>
        <dbReference type="EMBL" id="SEK72797.1"/>
    </source>
</evidence>
<sequence length="263" mass="30573">MDIHNEINNNIKFLAKSEIRLKILSELQNSPNSVHGLVKKTKITYSSVSSNINKLEQNNYIKKIKSKYYLNPMTKIYFQTLMDFKNSVEIITSYSEFWDKHNLNQINIDSLKNITDLKDSKLIETTPLDIYKPHNTIKSQISNSKSLKAIFPYLHPEYPQLIENILKDNGQVELIIPKSISNAITSKIDLKTRKTAIKEKKLTIYPIENNLKIYLTICDKSMSFGLFKNDESFDQNRILISDSEKSQAWADNLFKNIKYDVIK</sequence>
<dbReference type="Pfam" id="PF01022">
    <property type="entry name" value="HTH_5"/>
    <property type="match status" value="1"/>
</dbReference>
<proteinExistence type="predicted"/>
<dbReference type="STRING" id="190974.SAMN05216439_1395"/>
<dbReference type="Proteomes" id="UP000199506">
    <property type="component" value="Unassembled WGS sequence"/>
</dbReference>
<protein>
    <submittedName>
        <fullName evidence="3">Predicted transcriptional regulator, contains HTH domain</fullName>
    </submittedName>
</protein>
<feature type="domain" description="HTH arsR-type" evidence="1">
    <location>
        <begin position="18"/>
        <end position="63"/>
    </location>
</feature>
<dbReference type="SUPFAM" id="SSF46785">
    <property type="entry name" value="Winged helix' DNA-binding domain"/>
    <property type="match status" value="1"/>
</dbReference>
<dbReference type="InterPro" id="IPR036390">
    <property type="entry name" value="WH_DNA-bd_sf"/>
</dbReference>
<reference evidence="3 4" key="1">
    <citation type="submission" date="2016-10" db="EMBL/GenBank/DDBJ databases">
        <authorList>
            <person name="de Groot N.N."/>
        </authorList>
    </citation>
    <scope>NUCLEOTIDE SEQUENCE [LARGE SCALE GENOMIC DNA]</scope>
    <source>
        <strain evidence="3 4">DSM 11978</strain>
    </source>
</reference>
<evidence type="ECO:0000259" key="2">
    <source>
        <dbReference type="Pfam" id="PF08350"/>
    </source>
</evidence>
<dbReference type="RefSeq" id="WP_233144883.1">
    <property type="nucleotide sequence ID" value="NZ_FOAK01000004.1"/>
</dbReference>
<dbReference type="Pfam" id="PF08350">
    <property type="entry name" value="FilR1_middle"/>
    <property type="match status" value="1"/>
</dbReference>
<dbReference type="InterPro" id="IPR036388">
    <property type="entry name" value="WH-like_DNA-bd_sf"/>
</dbReference>
<dbReference type="AlphaFoldDB" id="A0A1H7JFV8"/>
<dbReference type="InterPro" id="IPR013561">
    <property type="entry name" value="FilR1_middle_dom"/>
</dbReference>
<dbReference type="CDD" id="cd00090">
    <property type="entry name" value="HTH_ARSR"/>
    <property type="match status" value="1"/>
</dbReference>
<dbReference type="Gene3D" id="1.10.10.10">
    <property type="entry name" value="Winged helix-like DNA-binding domain superfamily/Winged helix DNA-binding domain"/>
    <property type="match status" value="1"/>
</dbReference>
<name>A0A1H7JFV8_9EURY</name>
<dbReference type="InterPro" id="IPR001845">
    <property type="entry name" value="HTH_ArsR_DNA-bd_dom"/>
</dbReference>
<accession>A0A1H7JFV8</accession>
<evidence type="ECO:0000313" key="4">
    <source>
        <dbReference type="Proteomes" id="UP000199506"/>
    </source>
</evidence>
<dbReference type="EMBL" id="FOAK01000004">
    <property type="protein sequence ID" value="SEK72797.1"/>
    <property type="molecule type" value="Genomic_DNA"/>
</dbReference>
<evidence type="ECO:0000259" key="1">
    <source>
        <dbReference type="Pfam" id="PF01022"/>
    </source>
</evidence>
<dbReference type="GO" id="GO:0003700">
    <property type="term" value="F:DNA-binding transcription factor activity"/>
    <property type="evidence" value="ECO:0007669"/>
    <property type="project" value="InterPro"/>
</dbReference>
<dbReference type="InterPro" id="IPR011991">
    <property type="entry name" value="ArsR-like_HTH"/>
</dbReference>